<dbReference type="OrthoDB" id="214902at2"/>
<feature type="domain" description="TfoX N-terminal" evidence="1">
    <location>
        <begin position="15"/>
        <end position="98"/>
    </location>
</feature>
<gene>
    <name evidence="2" type="ORF">SAMN02745126_04485</name>
</gene>
<evidence type="ECO:0000259" key="1">
    <source>
        <dbReference type="Pfam" id="PF04993"/>
    </source>
</evidence>
<dbReference type="Proteomes" id="UP000190092">
    <property type="component" value="Unassembled WGS sequence"/>
</dbReference>
<accession>A0A1T4SAC9</accession>
<name>A0A1T4SAC9_9HYPH</name>
<dbReference type="InterPro" id="IPR007076">
    <property type="entry name" value="TfoX_N"/>
</dbReference>
<proteinExistence type="predicted"/>
<dbReference type="AlphaFoldDB" id="A0A1T4SAC9"/>
<sequence length="108" mass="11813">MPHDPHLADRMRAALARRKGISERAMFGGICWMLNGNMLCGVEVGRFMFRVGKELEAKALAKPGASPIVFTGRRMGGLVWVDEAACRGRALAGWIKLASRFVATLPTK</sequence>
<evidence type="ECO:0000313" key="2">
    <source>
        <dbReference type="EMBL" id="SKA25056.1"/>
    </source>
</evidence>
<protein>
    <submittedName>
        <fullName evidence="2">Transcriptional regulator of competence genes, TfoX/Sxy family</fullName>
    </submittedName>
</protein>
<dbReference type="Pfam" id="PF04993">
    <property type="entry name" value="TfoX_N"/>
    <property type="match status" value="1"/>
</dbReference>
<evidence type="ECO:0000313" key="3">
    <source>
        <dbReference type="Proteomes" id="UP000190092"/>
    </source>
</evidence>
<keyword evidence="3" id="KW-1185">Reference proteome</keyword>
<organism evidence="2 3">
    <name type="scientific">Enhydrobacter aerosaccus</name>
    <dbReference type="NCBI Taxonomy" id="225324"/>
    <lineage>
        <taxon>Bacteria</taxon>
        <taxon>Pseudomonadati</taxon>
        <taxon>Pseudomonadota</taxon>
        <taxon>Alphaproteobacteria</taxon>
        <taxon>Hyphomicrobiales</taxon>
        <taxon>Enhydrobacter</taxon>
    </lineage>
</organism>
<dbReference type="Gene3D" id="3.30.1460.30">
    <property type="entry name" value="YgaC/TfoX-N like chaperone"/>
    <property type="match status" value="1"/>
</dbReference>
<reference evidence="3" key="1">
    <citation type="submission" date="2017-02" db="EMBL/GenBank/DDBJ databases">
        <authorList>
            <person name="Varghese N."/>
            <person name="Submissions S."/>
        </authorList>
    </citation>
    <scope>NUCLEOTIDE SEQUENCE [LARGE SCALE GENOMIC DNA]</scope>
    <source>
        <strain evidence="3">ATCC 27094</strain>
    </source>
</reference>
<dbReference type="STRING" id="225324.SAMN02745126_04485"/>
<dbReference type="EMBL" id="FUWJ01000007">
    <property type="protein sequence ID" value="SKA25056.1"/>
    <property type="molecule type" value="Genomic_DNA"/>
</dbReference>
<dbReference type="SUPFAM" id="SSF159894">
    <property type="entry name" value="YgaC/TfoX-N like"/>
    <property type="match status" value="1"/>
</dbReference>